<organism evidence="2 3">
    <name type="scientific">Thelohanellus kitauei</name>
    <name type="common">Myxosporean</name>
    <dbReference type="NCBI Taxonomy" id="669202"/>
    <lineage>
        <taxon>Eukaryota</taxon>
        <taxon>Metazoa</taxon>
        <taxon>Cnidaria</taxon>
        <taxon>Myxozoa</taxon>
        <taxon>Myxosporea</taxon>
        <taxon>Bivalvulida</taxon>
        <taxon>Platysporina</taxon>
        <taxon>Myxobolidae</taxon>
        <taxon>Thelohanellus</taxon>
    </lineage>
</organism>
<proteinExistence type="predicted"/>
<feature type="domain" description="UspA" evidence="1">
    <location>
        <begin position="10"/>
        <end position="153"/>
    </location>
</feature>
<dbReference type="Pfam" id="PF00582">
    <property type="entry name" value="Usp"/>
    <property type="match status" value="1"/>
</dbReference>
<dbReference type="PANTHER" id="PTHR46989">
    <property type="entry name" value="USP DOMAIN-CONTAINING PROTEIN"/>
    <property type="match status" value="1"/>
</dbReference>
<dbReference type="InterPro" id="IPR006016">
    <property type="entry name" value="UspA"/>
</dbReference>
<evidence type="ECO:0000313" key="3">
    <source>
        <dbReference type="Proteomes" id="UP000031668"/>
    </source>
</evidence>
<name>A0A0C2MI60_THEKT</name>
<reference evidence="2 3" key="1">
    <citation type="journal article" date="2014" name="Genome Biol. Evol.">
        <title>The genome of the myxosporean Thelohanellus kitauei shows adaptations to nutrient acquisition within its fish host.</title>
        <authorList>
            <person name="Yang Y."/>
            <person name="Xiong J."/>
            <person name="Zhou Z."/>
            <person name="Huo F."/>
            <person name="Miao W."/>
            <person name="Ran C."/>
            <person name="Liu Y."/>
            <person name="Zhang J."/>
            <person name="Feng J."/>
            <person name="Wang M."/>
            <person name="Wang M."/>
            <person name="Wang L."/>
            <person name="Yao B."/>
        </authorList>
    </citation>
    <scope>NUCLEOTIDE SEQUENCE [LARGE SCALE GENOMIC DNA]</scope>
    <source>
        <strain evidence="2">Wuqing</strain>
    </source>
</reference>
<dbReference type="Proteomes" id="UP000031668">
    <property type="component" value="Unassembled WGS sequence"/>
</dbReference>
<dbReference type="AlphaFoldDB" id="A0A0C2MI60"/>
<dbReference type="SUPFAM" id="SSF52402">
    <property type="entry name" value="Adenine nucleotide alpha hydrolases-like"/>
    <property type="match status" value="1"/>
</dbReference>
<dbReference type="PANTHER" id="PTHR46989:SF3">
    <property type="entry name" value="USPA DOMAIN-CONTAINING PROTEIN"/>
    <property type="match status" value="1"/>
</dbReference>
<dbReference type="Gene3D" id="3.40.50.620">
    <property type="entry name" value="HUPs"/>
    <property type="match status" value="1"/>
</dbReference>
<sequence>MIDLQNTSRRIVMIAVNKKPESKKVIQLYLDNMCDKDHDLVYLCHIYKAPSLSTYPLSSLKSIPWQKWEKKLSQRINEINTFMNEYQCMCDVKRVPSLVYITYGKRKKGLLELSKILKASMIFMGKKRGFFSKFFGGLPVGVAHNCRIPITIVV</sequence>
<dbReference type="EMBL" id="JWZT01003445">
    <property type="protein sequence ID" value="KII66786.1"/>
    <property type="molecule type" value="Genomic_DNA"/>
</dbReference>
<accession>A0A0C2MI60</accession>
<gene>
    <name evidence="2" type="ORF">RF11_15252</name>
</gene>
<protein>
    <recommendedName>
        <fullName evidence="1">UspA domain-containing protein</fullName>
    </recommendedName>
</protein>
<evidence type="ECO:0000313" key="2">
    <source>
        <dbReference type="EMBL" id="KII66786.1"/>
    </source>
</evidence>
<dbReference type="InterPro" id="IPR014729">
    <property type="entry name" value="Rossmann-like_a/b/a_fold"/>
</dbReference>
<keyword evidence="3" id="KW-1185">Reference proteome</keyword>
<evidence type="ECO:0000259" key="1">
    <source>
        <dbReference type="Pfam" id="PF00582"/>
    </source>
</evidence>
<comment type="caution">
    <text evidence="2">The sequence shown here is derived from an EMBL/GenBank/DDBJ whole genome shotgun (WGS) entry which is preliminary data.</text>
</comment>